<accession>A0A563DZM5</accession>
<feature type="chain" id="PRO_5038334820" evidence="2">
    <location>
        <begin position="20"/>
        <end position="380"/>
    </location>
</feature>
<reference evidence="3 4" key="2">
    <citation type="submission" date="2019-08" db="EMBL/GenBank/DDBJ databases">
        <title>Jejuicoccus antrihumi gen. nov., sp. nov., a new member of the family Dermacoccaceae isolated from a cave.</title>
        <authorList>
            <person name="Schumann P."/>
            <person name="Kim I.S."/>
        </authorList>
    </citation>
    <scope>NUCLEOTIDE SEQUENCE [LARGE SCALE GENOMIC DNA]</scope>
    <source>
        <strain evidence="3 4">C5-26</strain>
    </source>
</reference>
<evidence type="ECO:0000313" key="4">
    <source>
        <dbReference type="Proteomes" id="UP000320244"/>
    </source>
</evidence>
<sequence length="380" mass="41447">MPKSPARLTLLAAVALGLAACSSGTTPSSHGSSHSARATHHAAARTATAARQPWQGSPPPNSVGHLQPGSDPAALPTGLLIADKANNRLIIVDPQGRIRWEFPRKGDLAPGQTFLIPDDAFFTPDGRHIIATEEDDYVIRVIDIATHKITYEYGKPGVHGTGPDRVWNPDDAIMLKDGSIVTADIKNQRLLHIAKGAHRPSQVWGGITGGYHHPPQDWGAPNGMFPLGNNQFLVTEIRGDWVTAMNLRSKVMWSTHPPEVLYPSDTNQIAPNRYLTVDYSYPGQIVIFNKAGTALWRYKPTGTAAMDHPSLALPMPNGDIVCNDDYNERVFIIDPRTNKIVWQYGYTHHKGSRAGYLSNPDGVDLVPPNSLVDRMLNAGH</sequence>
<reference evidence="3 4" key="1">
    <citation type="submission" date="2019-05" db="EMBL/GenBank/DDBJ databases">
        <authorList>
            <person name="Lee S.D."/>
        </authorList>
    </citation>
    <scope>NUCLEOTIDE SEQUENCE [LARGE SCALE GENOMIC DNA]</scope>
    <source>
        <strain evidence="3 4">C5-26</strain>
    </source>
</reference>
<keyword evidence="4" id="KW-1185">Reference proteome</keyword>
<evidence type="ECO:0000256" key="1">
    <source>
        <dbReference type="SAM" id="MobiDB-lite"/>
    </source>
</evidence>
<dbReference type="SUPFAM" id="SSF101898">
    <property type="entry name" value="NHL repeat"/>
    <property type="match status" value="1"/>
</dbReference>
<comment type="caution">
    <text evidence="3">The sequence shown here is derived from an EMBL/GenBank/DDBJ whole genome shotgun (WGS) entry which is preliminary data.</text>
</comment>
<evidence type="ECO:0000256" key="2">
    <source>
        <dbReference type="SAM" id="SignalP"/>
    </source>
</evidence>
<dbReference type="Gene3D" id="2.120.10.30">
    <property type="entry name" value="TolB, C-terminal domain"/>
    <property type="match status" value="1"/>
</dbReference>
<dbReference type="OrthoDB" id="264813at2"/>
<dbReference type="Proteomes" id="UP000320244">
    <property type="component" value="Unassembled WGS sequence"/>
</dbReference>
<dbReference type="EMBL" id="VCQV01000017">
    <property type="protein sequence ID" value="TWP35687.1"/>
    <property type="molecule type" value="Genomic_DNA"/>
</dbReference>
<dbReference type="PROSITE" id="PS51257">
    <property type="entry name" value="PROKAR_LIPOPROTEIN"/>
    <property type="match status" value="1"/>
</dbReference>
<proteinExistence type="predicted"/>
<dbReference type="RefSeq" id="WP_146317161.1">
    <property type="nucleotide sequence ID" value="NZ_VCQV01000017.1"/>
</dbReference>
<organism evidence="3 4">
    <name type="scientific">Leekyejoonella antrihumi</name>
    <dbReference type="NCBI Taxonomy" id="1660198"/>
    <lineage>
        <taxon>Bacteria</taxon>
        <taxon>Bacillati</taxon>
        <taxon>Actinomycetota</taxon>
        <taxon>Actinomycetes</taxon>
        <taxon>Micrococcales</taxon>
        <taxon>Dermacoccaceae</taxon>
        <taxon>Leekyejoonella</taxon>
    </lineage>
</organism>
<keyword evidence="2" id="KW-0732">Signal</keyword>
<dbReference type="AlphaFoldDB" id="A0A563DZM5"/>
<protein>
    <submittedName>
        <fullName evidence="3">Uncharacterized protein</fullName>
    </submittedName>
</protein>
<name>A0A563DZM5_9MICO</name>
<dbReference type="InterPro" id="IPR011042">
    <property type="entry name" value="6-blade_b-propeller_TolB-like"/>
</dbReference>
<gene>
    <name evidence="3" type="ORF">FGL98_12800</name>
</gene>
<evidence type="ECO:0000313" key="3">
    <source>
        <dbReference type="EMBL" id="TWP35687.1"/>
    </source>
</evidence>
<feature type="region of interest" description="Disordered" evidence="1">
    <location>
        <begin position="22"/>
        <end position="70"/>
    </location>
</feature>
<feature type="signal peptide" evidence="2">
    <location>
        <begin position="1"/>
        <end position="19"/>
    </location>
</feature>
<feature type="compositionally biased region" description="Low complexity" evidence="1">
    <location>
        <begin position="22"/>
        <end position="36"/>
    </location>
</feature>